<name>A0A0F7RI85_BACAN</name>
<evidence type="ECO:0000313" key="2">
    <source>
        <dbReference type="EMBL" id="AAT31427.1"/>
    </source>
</evidence>
<proteinExistence type="predicted"/>
<sequence>MKKSQKYVYEIRKIVFLFYRSYPLDKVHTMVVQAIKKGDIIMEYQYEVKQEVGQTKEEFMHEDQWADSLIKWLFIFLIIVGIPYTAYVVVQFILSF</sequence>
<keyword evidence="1" id="KW-0812">Transmembrane</keyword>
<dbReference type="InterPro" id="IPR025172">
    <property type="entry name" value="DUF3930"/>
</dbReference>
<gene>
    <name evidence="2" type="ordered locus">GBAA_2304</name>
</gene>
<dbReference type="Pfam" id="PF13067">
    <property type="entry name" value="DUF3930"/>
    <property type="match status" value="1"/>
</dbReference>
<organism evidence="2 3">
    <name type="scientific">Bacillus anthracis</name>
    <name type="common">anthrax bacterium</name>
    <dbReference type="NCBI Taxonomy" id="1392"/>
    <lineage>
        <taxon>Bacteria</taxon>
        <taxon>Bacillati</taxon>
        <taxon>Bacillota</taxon>
        <taxon>Bacilli</taxon>
        <taxon>Bacillales</taxon>
        <taxon>Bacillaceae</taxon>
        <taxon>Bacillus</taxon>
        <taxon>Bacillus cereus group</taxon>
    </lineage>
</organism>
<keyword evidence="3" id="KW-1185">Reference proteome</keyword>
<accession>E9QVD7</accession>
<feature type="transmembrane region" description="Helical" evidence="1">
    <location>
        <begin position="69"/>
        <end position="94"/>
    </location>
</feature>
<dbReference type="AlphaFoldDB" id="A0A0F7RI85"/>
<accession>Q6KT27</accession>
<accession>Q81QW1</accession>
<reference evidence="2 3" key="1">
    <citation type="journal article" date="2009" name="J. Bacteriol.">
        <title>The complete genome sequence of Bacillus anthracis Ames 'Ancestor'.</title>
        <authorList>
            <person name="Ravel J."/>
            <person name="Jiang L."/>
            <person name="Stanley S.T."/>
            <person name="Wilson M.R."/>
            <person name="Decker R.S."/>
            <person name="Read T.D."/>
            <person name="Worsham P."/>
            <person name="Keim P.S."/>
            <person name="Salzberg S.L."/>
            <person name="Fraser-Liggett C.M."/>
            <person name="Rasko D.A."/>
        </authorList>
    </citation>
    <scope>NUCLEOTIDE SEQUENCE [LARGE SCALE GENOMIC DNA]</scope>
    <source>
        <strain evidence="3">Ames ancestor</strain>
    </source>
</reference>
<evidence type="ECO:0000313" key="3">
    <source>
        <dbReference type="Proteomes" id="UP000000594"/>
    </source>
</evidence>
<evidence type="ECO:0008006" key="4">
    <source>
        <dbReference type="Google" id="ProtNLM"/>
    </source>
</evidence>
<accession>A0A0F7RI85</accession>
<keyword evidence="1" id="KW-1133">Transmembrane helix</keyword>
<evidence type="ECO:0000256" key="1">
    <source>
        <dbReference type="SAM" id="Phobius"/>
    </source>
</evidence>
<accession>Q6HZ28</accession>
<dbReference type="Proteomes" id="UP000000594">
    <property type="component" value="Chromosome"/>
</dbReference>
<dbReference type="OMA" id="NYVYEIR"/>
<protein>
    <recommendedName>
        <fullName evidence="4">DUF3930 domain-containing protein</fullName>
    </recommendedName>
</protein>
<accession>E9QVD6</accession>
<dbReference type="KEGG" id="bar:GBAA_2304"/>
<keyword evidence="1" id="KW-0472">Membrane</keyword>
<dbReference type="EMBL" id="AE017334">
    <property type="protein sequence ID" value="AAT31427.1"/>
    <property type="molecule type" value="Genomic_DNA"/>
</dbReference>